<keyword evidence="4 6" id="KW-1133">Transmembrane helix</keyword>
<dbReference type="GO" id="GO:0005886">
    <property type="term" value="C:plasma membrane"/>
    <property type="evidence" value="ECO:0007669"/>
    <property type="project" value="UniProtKB-SubCell"/>
</dbReference>
<keyword evidence="3 6" id="KW-0812">Transmembrane</keyword>
<evidence type="ECO:0000256" key="4">
    <source>
        <dbReference type="ARBA" id="ARBA00022989"/>
    </source>
</evidence>
<organism evidence="7 8">
    <name type="scientific">Cognatishimia maritima</name>
    <dbReference type="NCBI Taxonomy" id="870908"/>
    <lineage>
        <taxon>Bacteria</taxon>
        <taxon>Pseudomonadati</taxon>
        <taxon>Pseudomonadota</taxon>
        <taxon>Alphaproteobacteria</taxon>
        <taxon>Rhodobacterales</taxon>
        <taxon>Paracoccaceae</taxon>
        <taxon>Cognatishimia</taxon>
    </lineage>
</organism>
<feature type="transmembrane region" description="Helical" evidence="6">
    <location>
        <begin position="144"/>
        <end position="172"/>
    </location>
</feature>
<evidence type="ECO:0000313" key="7">
    <source>
        <dbReference type="EMBL" id="SHH02656.1"/>
    </source>
</evidence>
<feature type="transmembrane region" description="Helical" evidence="6">
    <location>
        <begin position="103"/>
        <end position="123"/>
    </location>
</feature>
<evidence type="ECO:0000256" key="1">
    <source>
        <dbReference type="ARBA" id="ARBA00004651"/>
    </source>
</evidence>
<dbReference type="OrthoDB" id="9781030at2"/>
<gene>
    <name evidence="7" type="ORF">SAMN04488044_1862</name>
</gene>
<evidence type="ECO:0000256" key="6">
    <source>
        <dbReference type="SAM" id="Phobius"/>
    </source>
</evidence>
<dbReference type="PIRSF" id="PIRSF035875">
    <property type="entry name" value="RNase_BN"/>
    <property type="match status" value="1"/>
</dbReference>
<keyword evidence="5 6" id="KW-0472">Membrane</keyword>
<name>A0A1M5PLT2_9RHOB</name>
<dbReference type="InterPro" id="IPR017039">
    <property type="entry name" value="Virul_fac_BrkB"/>
</dbReference>
<dbReference type="RefSeq" id="WP_072792626.1">
    <property type="nucleotide sequence ID" value="NZ_FQWM01000002.1"/>
</dbReference>
<keyword evidence="2" id="KW-1003">Cell membrane</keyword>
<dbReference type="Proteomes" id="UP000184211">
    <property type="component" value="Unassembled WGS sequence"/>
</dbReference>
<keyword evidence="8" id="KW-1185">Reference proteome</keyword>
<dbReference type="AlphaFoldDB" id="A0A1M5PLT2"/>
<dbReference type="STRING" id="870908.SAMN04488044_1862"/>
<proteinExistence type="predicted"/>
<evidence type="ECO:0000256" key="5">
    <source>
        <dbReference type="ARBA" id="ARBA00023136"/>
    </source>
</evidence>
<dbReference type="NCBIfam" id="TIGR00765">
    <property type="entry name" value="yihY_not_rbn"/>
    <property type="match status" value="1"/>
</dbReference>
<evidence type="ECO:0000256" key="2">
    <source>
        <dbReference type="ARBA" id="ARBA00022475"/>
    </source>
</evidence>
<feature type="transmembrane region" description="Helical" evidence="6">
    <location>
        <begin position="184"/>
        <end position="206"/>
    </location>
</feature>
<reference evidence="8" key="1">
    <citation type="submission" date="2016-11" db="EMBL/GenBank/DDBJ databases">
        <authorList>
            <person name="Varghese N."/>
            <person name="Submissions S."/>
        </authorList>
    </citation>
    <scope>NUCLEOTIDE SEQUENCE [LARGE SCALE GENOMIC DNA]</scope>
    <source>
        <strain evidence="8">DSM 28223</strain>
    </source>
</reference>
<protein>
    <submittedName>
        <fullName evidence="7">Membrane protein</fullName>
    </submittedName>
</protein>
<dbReference type="EMBL" id="FQWM01000002">
    <property type="protein sequence ID" value="SHH02656.1"/>
    <property type="molecule type" value="Genomic_DNA"/>
</dbReference>
<evidence type="ECO:0000313" key="8">
    <source>
        <dbReference type="Proteomes" id="UP000184211"/>
    </source>
</evidence>
<sequence>MSLQENLSAALPTRFSGSWHLLLGIWKRQKDANAGLLAAGIAFYGLLSLFPAITAATALAGIAMTPSALAENSQTLTNILPEEAGSIILKELRSVLAADESTLGFAAIATLGLALYSASRATAQTMTGLNTIFGKTETRGFFKFIAVQIALTVTSIVLLTIAIAIAGVFPVVAGYTGYEILQQIILFLRWPILMIIGVLGITLLYRYGPCRRTAKRRWMTTGAGIACVLWLIASAGFTIYAGSFGSYNQVFGTLGGVIMLLTWLWLTAFSVLLGAAADAELQLRPH</sequence>
<dbReference type="PANTHER" id="PTHR30213:SF0">
    <property type="entry name" value="UPF0761 MEMBRANE PROTEIN YIHY"/>
    <property type="match status" value="1"/>
</dbReference>
<feature type="transmembrane region" description="Helical" evidence="6">
    <location>
        <begin position="254"/>
        <end position="277"/>
    </location>
</feature>
<comment type="subcellular location">
    <subcellularLocation>
        <location evidence="1">Cell membrane</location>
        <topology evidence="1">Multi-pass membrane protein</topology>
    </subcellularLocation>
</comment>
<feature type="transmembrane region" description="Helical" evidence="6">
    <location>
        <begin position="36"/>
        <end position="63"/>
    </location>
</feature>
<dbReference type="Pfam" id="PF03631">
    <property type="entry name" value="Virul_fac_BrkB"/>
    <property type="match status" value="1"/>
</dbReference>
<dbReference type="PANTHER" id="PTHR30213">
    <property type="entry name" value="INNER MEMBRANE PROTEIN YHJD"/>
    <property type="match status" value="1"/>
</dbReference>
<feature type="transmembrane region" description="Helical" evidence="6">
    <location>
        <begin position="218"/>
        <end position="242"/>
    </location>
</feature>
<accession>A0A1M5PLT2</accession>
<evidence type="ECO:0000256" key="3">
    <source>
        <dbReference type="ARBA" id="ARBA00022692"/>
    </source>
</evidence>